<feature type="region of interest" description="Disordered" evidence="1">
    <location>
        <begin position="151"/>
        <end position="180"/>
    </location>
</feature>
<keyword evidence="3" id="KW-1185">Reference proteome</keyword>
<evidence type="ECO:0000313" key="3">
    <source>
        <dbReference type="Proteomes" id="UP000800096"/>
    </source>
</evidence>
<dbReference type="Proteomes" id="UP000800096">
    <property type="component" value="Unassembled WGS sequence"/>
</dbReference>
<feature type="compositionally biased region" description="Low complexity" evidence="1">
    <location>
        <begin position="158"/>
        <end position="169"/>
    </location>
</feature>
<gene>
    <name evidence="2" type="ORF">BDU57DRAFT_533509</name>
</gene>
<evidence type="ECO:0000313" key="2">
    <source>
        <dbReference type="EMBL" id="KAF1911397.1"/>
    </source>
</evidence>
<proteinExistence type="predicted"/>
<protein>
    <submittedName>
        <fullName evidence="2">Uncharacterized protein</fullName>
    </submittedName>
</protein>
<reference evidence="2" key="1">
    <citation type="journal article" date="2020" name="Stud. Mycol.">
        <title>101 Dothideomycetes genomes: a test case for predicting lifestyles and emergence of pathogens.</title>
        <authorList>
            <person name="Haridas S."/>
            <person name="Albert R."/>
            <person name="Binder M."/>
            <person name="Bloem J."/>
            <person name="Labutti K."/>
            <person name="Salamov A."/>
            <person name="Andreopoulos B."/>
            <person name="Baker S."/>
            <person name="Barry K."/>
            <person name="Bills G."/>
            <person name="Bluhm B."/>
            <person name="Cannon C."/>
            <person name="Castanera R."/>
            <person name="Culley D."/>
            <person name="Daum C."/>
            <person name="Ezra D."/>
            <person name="Gonzalez J."/>
            <person name="Henrissat B."/>
            <person name="Kuo A."/>
            <person name="Liang C."/>
            <person name="Lipzen A."/>
            <person name="Lutzoni F."/>
            <person name="Magnuson J."/>
            <person name="Mondo S."/>
            <person name="Nolan M."/>
            <person name="Ohm R."/>
            <person name="Pangilinan J."/>
            <person name="Park H.-J."/>
            <person name="Ramirez L."/>
            <person name="Alfaro M."/>
            <person name="Sun H."/>
            <person name="Tritt A."/>
            <person name="Yoshinaga Y."/>
            <person name="Zwiers L.-H."/>
            <person name="Turgeon B."/>
            <person name="Goodwin S."/>
            <person name="Spatafora J."/>
            <person name="Crous P."/>
            <person name="Grigoriev I."/>
        </authorList>
    </citation>
    <scope>NUCLEOTIDE SEQUENCE</scope>
    <source>
        <strain evidence="2">HMLAC05119</strain>
    </source>
</reference>
<evidence type="ECO:0000256" key="1">
    <source>
        <dbReference type="SAM" id="MobiDB-lite"/>
    </source>
</evidence>
<accession>A0A6A5QAU4</accession>
<dbReference type="AlphaFoldDB" id="A0A6A5QAU4"/>
<name>A0A6A5QAU4_AMPQU</name>
<organism evidence="2 3">
    <name type="scientific">Ampelomyces quisqualis</name>
    <name type="common">Powdery mildew agent</name>
    <dbReference type="NCBI Taxonomy" id="50730"/>
    <lineage>
        <taxon>Eukaryota</taxon>
        <taxon>Fungi</taxon>
        <taxon>Dikarya</taxon>
        <taxon>Ascomycota</taxon>
        <taxon>Pezizomycotina</taxon>
        <taxon>Dothideomycetes</taxon>
        <taxon>Pleosporomycetidae</taxon>
        <taxon>Pleosporales</taxon>
        <taxon>Pleosporineae</taxon>
        <taxon>Phaeosphaeriaceae</taxon>
        <taxon>Ampelomyces</taxon>
    </lineage>
</organism>
<sequence length="265" mass="28788">MFPTTRANTNLIALPTGHSIYTDPCIVTAYVSLSTRTLLDSTHAIYSDPAIQHAYASKPAKRSKPNLTLPNLHIALDAYDHIRRGLPAPVAGRVWNACAPSSHTAAFDAGAYHASQHALAVRLAVRVSACGSSPGLEYDVPERASYFEDWDGLDSELDGPPGLSPSGSWSEEEGEEVESPTVWRCADVKEARSCWADENYEDEEEVERFIVGWTPGDEEDSEVEEMGSPLNSPFSQPFPGCKKVGAKAGEGRFAMPASRILDCFI</sequence>
<dbReference type="EMBL" id="ML979144">
    <property type="protein sequence ID" value="KAF1911397.1"/>
    <property type="molecule type" value="Genomic_DNA"/>
</dbReference>